<evidence type="ECO:0000256" key="3">
    <source>
        <dbReference type="ARBA" id="ARBA00023082"/>
    </source>
</evidence>
<dbReference type="AlphaFoldDB" id="A0A1G9FCV3"/>
<feature type="region of interest" description="Disordered" evidence="5">
    <location>
        <begin position="110"/>
        <end position="133"/>
    </location>
</feature>
<feature type="domain" description="RNA polymerase sigma-70 region 2" evidence="6">
    <location>
        <begin position="50"/>
        <end position="114"/>
    </location>
</feature>
<organism evidence="8 9">
    <name type="scientific">Actinopolyspora mzabensis</name>
    <dbReference type="NCBI Taxonomy" id="995066"/>
    <lineage>
        <taxon>Bacteria</taxon>
        <taxon>Bacillati</taxon>
        <taxon>Actinomycetota</taxon>
        <taxon>Actinomycetes</taxon>
        <taxon>Actinopolysporales</taxon>
        <taxon>Actinopolysporaceae</taxon>
        <taxon>Actinopolyspora</taxon>
    </lineage>
</organism>
<dbReference type="PANTHER" id="PTHR43133">
    <property type="entry name" value="RNA POLYMERASE ECF-TYPE SIGMA FACTO"/>
    <property type="match status" value="1"/>
</dbReference>
<keyword evidence="4" id="KW-0804">Transcription</keyword>
<name>A0A1G9FCV3_ACTMZ</name>
<dbReference type="EMBL" id="FNFM01000014">
    <property type="protein sequence ID" value="SDK86208.1"/>
    <property type="molecule type" value="Genomic_DNA"/>
</dbReference>
<dbReference type="Gene3D" id="1.10.1740.10">
    <property type="match status" value="1"/>
</dbReference>
<dbReference type="GO" id="GO:0003677">
    <property type="term" value="F:DNA binding"/>
    <property type="evidence" value="ECO:0007669"/>
    <property type="project" value="InterPro"/>
</dbReference>
<dbReference type="InterPro" id="IPR013249">
    <property type="entry name" value="RNA_pol_sigma70_r4_t2"/>
</dbReference>
<dbReference type="CDD" id="cd06171">
    <property type="entry name" value="Sigma70_r4"/>
    <property type="match status" value="1"/>
</dbReference>
<gene>
    <name evidence="8" type="ORF">SAMN04487820_114112</name>
</gene>
<dbReference type="Pfam" id="PF08281">
    <property type="entry name" value="Sigma70_r4_2"/>
    <property type="match status" value="1"/>
</dbReference>
<dbReference type="Gene3D" id="1.10.10.10">
    <property type="entry name" value="Winged helix-like DNA-binding domain superfamily/Winged helix DNA-binding domain"/>
    <property type="match status" value="1"/>
</dbReference>
<dbReference type="InterPro" id="IPR039425">
    <property type="entry name" value="RNA_pol_sigma-70-like"/>
</dbReference>
<feature type="compositionally biased region" description="Basic and acidic residues" evidence="5">
    <location>
        <begin position="12"/>
        <end position="27"/>
    </location>
</feature>
<evidence type="ECO:0000313" key="9">
    <source>
        <dbReference type="Proteomes" id="UP000199213"/>
    </source>
</evidence>
<feature type="region of interest" description="Disordered" evidence="5">
    <location>
        <begin position="1"/>
        <end position="28"/>
    </location>
</feature>
<evidence type="ECO:0000256" key="1">
    <source>
        <dbReference type="ARBA" id="ARBA00010641"/>
    </source>
</evidence>
<dbReference type="NCBIfam" id="NF007228">
    <property type="entry name" value="PRK09646.1"/>
    <property type="match status" value="1"/>
</dbReference>
<dbReference type="Pfam" id="PF04542">
    <property type="entry name" value="Sigma70_r2"/>
    <property type="match status" value="1"/>
</dbReference>
<evidence type="ECO:0000259" key="6">
    <source>
        <dbReference type="Pfam" id="PF04542"/>
    </source>
</evidence>
<reference evidence="9" key="1">
    <citation type="submission" date="2016-10" db="EMBL/GenBank/DDBJ databases">
        <authorList>
            <person name="Varghese N."/>
            <person name="Submissions S."/>
        </authorList>
    </citation>
    <scope>NUCLEOTIDE SEQUENCE [LARGE SCALE GENOMIC DNA]</scope>
    <source>
        <strain evidence="9">DSM 45460</strain>
    </source>
</reference>
<keyword evidence="3" id="KW-0731">Sigma factor</keyword>
<dbReference type="Proteomes" id="UP000199213">
    <property type="component" value="Unassembled WGS sequence"/>
</dbReference>
<dbReference type="SUPFAM" id="SSF88946">
    <property type="entry name" value="Sigma2 domain of RNA polymerase sigma factors"/>
    <property type="match status" value="1"/>
</dbReference>
<dbReference type="OrthoDB" id="9784272at2"/>
<evidence type="ECO:0000256" key="2">
    <source>
        <dbReference type="ARBA" id="ARBA00023015"/>
    </source>
</evidence>
<dbReference type="NCBIfam" id="TIGR02937">
    <property type="entry name" value="sigma70-ECF"/>
    <property type="match status" value="1"/>
</dbReference>
<dbReference type="GO" id="GO:0016987">
    <property type="term" value="F:sigma factor activity"/>
    <property type="evidence" value="ECO:0007669"/>
    <property type="project" value="UniProtKB-KW"/>
</dbReference>
<dbReference type="InterPro" id="IPR014284">
    <property type="entry name" value="RNA_pol_sigma-70_dom"/>
</dbReference>
<evidence type="ECO:0000256" key="4">
    <source>
        <dbReference type="ARBA" id="ARBA00023163"/>
    </source>
</evidence>
<dbReference type="SUPFAM" id="SSF88659">
    <property type="entry name" value="Sigma3 and sigma4 domains of RNA polymerase sigma factors"/>
    <property type="match status" value="1"/>
</dbReference>
<sequence length="206" mass="23348">MENPASHRSKRWLRDSEELEEASEHGPDPAALLAEVAKGDEQAFERLYDLIAGSVFGLVQRIVRDTAQSEEVAQEVLVEVWRSATHYRPGKGSVLTWVLTLAHRRAVDRVRSAQATTDRESRAGSREQSRPFDEVSETVASRWEQQQVRKCLSTLTEIQRESVMLTYYRGYTYREAAGLLSTPASTLKTRLRDGLIRLRDCLGVSK</sequence>
<dbReference type="InterPro" id="IPR036388">
    <property type="entry name" value="WH-like_DNA-bd_sf"/>
</dbReference>
<dbReference type="InterPro" id="IPR007627">
    <property type="entry name" value="RNA_pol_sigma70_r2"/>
</dbReference>
<dbReference type="PANTHER" id="PTHR43133:SF66">
    <property type="entry name" value="ECF RNA POLYMERASE SIGMA FACTOR SIGK"/>
    <property type="match status" value="1"/>
</dbReference>
<protein>
    <submittedName>
        <fullName evidence="8">RNA polymerase sigma-70 factor, ECF subfamily</fullName>
    </submittedName>
</protein>
<keyword evidence="2" id="KW-0805">Transcription regulation</keyword>
<accession>A0A1G9FCV3</accession>
<evidence type="ECO:0000256" key="5">
    <source>
        <dbReference type="SAM" id="MobiDB-lite"/>
    </source>
</evidence>
<dbReference type="InterPro" id="IPR013325">
    <property type="entry name" value="RNA_pol_sigma_r2"/>
</dbReference>
<proteinExistence type="inferred from homology"/>
<comment type="similarity">
    <text evidence="1">Belongs to the sigma-70 factor family. ECF subfamily.</text>
</comment>
<dbReference type="RefSeq" id="WP_092632248.1">
    <property type="nucleotide sequence ID" value="NZ_FNFM01000014.1"/>
</dbReference>
<evidence type="ECO:0000313" key="8">
    <source>
        <dbReference type="EMBL" id="SDK86208.1"/>
    </source>
</evidence>
<feature type="domain" description="RNA polymerase sigma factor 70 region 4 type 2" evidence="7">
    <location>
        <begin position="146"/>
        <end position="198"/>
    </location>
</feature>
<dbReference type="InterPro" id="IPR013324">
    <property type="entry name" value="RNA_pol_sigma_r3/r4-like"/>
</dbReference>
<dbReference type="GO" id="GO:0006352">
    <property type="term" value="P:DNA-templated transcription initiation"/>
    <property type="evidence" value="ECO:0007669"/>
    <property type="project" value="InterPro"/>
</dbReference>
<evidence type="ECO:0000259" key="7">
    <source>
        <dbReference type="Pfam" id="PF08281"/>
    </source>
</evidence>
<keyword evidence="9" id="KW-1185">Reference proteome</keyword>